<keyword evidence="2 5" id="KW-0812">Transmembrane</keyword>
<dbReference type="InterPro" id="IPR032808">
    <property type="entry name" value="DoxX"/>
</dbReference>
<comment type="subcellular location">
    <subcellularLocation>
        <location evidence="1">Membrane</location>
        <topology evidence="1">Multi-pass membrane protein</topology>
    </subcellularLocation>
</comment>
<reference evidence="6" key="1">
    <citation type="submission" date="2016-07" db="EMBL/GenBank/DDBJ databases">
        <title>Microvirga ossetica sp. nov. a new species of rhizobia isolated from root nodules of the legume species Vicia alpestris Steven originated from North Ossetia region in the Caucasus.</title>
        <authorList>
            <person name="Safronova V.I."/>
            <person name="Kuznetsova I.G."/>
            <person name="Sazanova A.L."/>
            <person name="Belimov A."/>
            <person name="Andronov E."/>
            <person name="Osledkin Y.S."/>
            <person name="Onishchuk O.P."/>
            <person name="Kurchak O.N."/>
            <person name="Shaposhnikov A.I."/>
            <person name="Willems A."/>
            <person name="Tikhonovich I.A."/>
        </authorList>
    </citation>
    <scope>NUCLEOTIDE SEQUENCE [LARGE SCALE GENOMIC DNA]</scope>
    <source>
        <strain evidence="6">V5/3M</strain>
    </source>
</reference>
<feature type="transmembrane region" description="Helical" evidence="5">
    <location>
        <begin position="108"/>
        <end position="128"/>
    </location>
</feature>
<sequence length="141" mass="15083">MTAAQHMATAPAESKGAIVWTGRILSGLVVLFLLFDGAIKLVPLQVVTDTVIPLGWPTDATTWRALGIVLIASALLYAYPRTSVLGAILITAYLGGAVATQMRVGSPLFSHTLFGVYLGIILWGGLWLRDPRVRALLPMAR</sequence>
<keyword evidence="4 5" id="KW-0472">Membrane</keyword>
<feature type="transmembrane region" description="Helical" evidence="5">
    <location>
        <begin position="84"/>
        <end position="102"/>
    </location>
</feature>
<evidence type="ECO:0000313" key="6">
    <source>
        <dbReference type="EMBL" id="ANY78789.1"/>
    </source>
</evidence>
<evidence type="ECO:0008006" key="7">
    <source>
        <dbReference type="Google" id="ProtNLM"/>
    </source>
</evidence>
<evidence type="ECO:0000256" key="3">
    <source>
        <dbReference type="ARBA" id="ARBA00022989"/>
    </source>
</evidence>
<evidence type="ECO:0000256" key="5">
    <source>
        <dbReference type="SAM" id="Phobius"/>
    </source>
</evidence>
<evidence type="ECO:0000256" key="4">
    <source>
        <dbReference type="ARBA" id="ARBA00023136"/>
    </source>
</evidence>
<proteinExistence type="predicted"/>
<evidence type="ECO:0000256" key="2">
    <source>
        <dbReference type="ARBA" id="ARBA00022692"/>
    </source>
</evidence>
<dbReference type="OrthoDB" id="9811373at2"/>
<name>A0A1B2EFS2_9HYPH</name>
<dbReference type="GO" id="GO:0016020">
    <property type="term" value="C:membrane"/>
    <property type="evidence" value="ECO:0007669"/>
    <property type="project" value="UniProtKB-SubCell"/>
</dbReference>
<dbReference type="AlphaFoldDB" id="A0A1B2EFS2"/>
<dbReference type="Pfam" id="PF13564">
    <property type="entry name" value="DoxX_2"/>
    <property type="match status" value="1"/>
</dbReference>
<feature type="transmembrane region" description="Helical" evidence="5">
    <location>
        <begin position="24"/>
        <end position="42"/>
    </location>
</feature>
<evidence type="ECO:0000256" key="1">
    <source>
        <dbReference type="ARBA" id="ARBA00004141"/>
    </source>
</evidence>
<gene>
    <name evidence="6" type="ORF">BB934_11590</name>
</gene>
<dbReference type="EMBL" id="CP016616">
    <property type="protein sequence ID" value="ANY78789.1"/>
    <property type="molecule type" value="Genomic_DNA"/>
</dbReference>
<feature type="transmembrane region" description="Helical" evidence="5">
    <location>
        <begin position="62"/>
        <end position="79"/>
    </location>
</feature>
<keyword evidence="3 5" id="KW-1133">Transmembrane helix</keyword>
<organism evidence="6">
    <name type="scientific">Microvirga ossetica</name>
    <dbReference type="NCBI Taxonomy" id="1882682"/>
    <lineage>
        <taxon>Bacteria</taxon>
        <taxon>Pseudomonadati</taxon>
        <taxon>Pseudomonadota</taxon>
        <taxon>Alphaproteobacteria</taxon>
        <taxon>Hyphomicrobiales</taxon>
        <taxon>Methylobacteriaceae</taxon>
        <taxon>Microvirga</taxon>
    </lineage>
</organism>
<dbReference type="KEGG" id="moc:BB934_11590"/>
<accession>A0A1B2EFS2</accession>
<protein>
    <recommendedName>
        <fullName evidence="7">DoxX family protein</fullName>
    </recommendedName>
</protein>
<dbReference type="RefSeq" id="WP_099509790.1">
    <property type="nucleotide sequence ID" value="NZ_CP016616.1"/>
</dbReference>